<evidence type="ECO:0000313" key="10">
    <source>
        <dbReference type="EMBL" id="MEQ7848175.1"/>
    </source>
</evidence>
<keyword evidence="5 8" id="KW-0408">Iron</keyword>
<comment type="caution">
    <text evidence="10">The sequence shown here is derived from an EMBL/GenBank/DDBJ whole genome shotgun (WGS) entry which is preliminary data.</text>
</comment>
<keyword evidence="7" id="KW-0003">3Fe-4S</keyword>
<dbReference type="EMBL" id="JBEGDP010000014">
    <property type="protein sequence ID" value="MEQ7848175.1"/>
    <property type="molecule type" value="Genomic_DNA"/>
</dbReference>
<evidence type="ECO:0000256" key="8">
    <source>
        <dbReference type="RuleBase" id="RU368020"/>
    </source>
</evidence>
<evidence type="ECO:0000259" key="9">
    <source>
        <dbReference type="PROSITE" id="PS51379"/>
    </source>
</evidence>
<evidence type="ECO:0000256" key="3">
    <source>
        <dbReference type="ARBA" id="ARBA00022723"/>
    </source>
</evidence>
<gene>
    <name evidence="10" type="ORF">V6R90_12895</name>
</gene>
<reference evidence="10 11" key="1">
    <citation type="submission" date="2024-02" db="EMBL/GenBank/DDBJ databases">
        <title>Full genome sequence of Nocardioides kribbensis.</title>
        <authorList>
            <person name="Poletto B.L."/>
            <person name="Silva G."/>
            <person name="Galante D."/>
            <person name="Campos K.R."/>
            <person name="Santos M.B.N."/>
            <person name="Sacchi C.T."/>
        </authorList>
    </citation>
    <scope>NUCLEOTIDE SEQUENCE [LARGE SCALE GENOMIC DNA]</scope>
    <source>
        <strain evidence="10 11">O4R</strain>
    </source>
</reference>
<dbReference type="InterPro" id="IPR017896">
    <property type="entry name" value="4Fe4S_Fe-S-bd"/>
</dbReference>
<dbReference type="PANTHER" id="PTHR36923:SF3">
    <property type="entry name" value="FERREDOXIN"/>
    <property type="match status" value="1"/>
</dbReference>
<evidence type="ECO:0000256" key="7">
    <source>
        <dbReference type="ARBA" id="ARBA00023291"/>
    </source>
</evidence>
<protein>
    <recommendedName>
        <fullName evidence="8">Ferredoxin</fullName>
    </recommendedName>
</protein>
<dbReference type="Gene3D" id="3.30.70.20">
    <property type="match status" value="1"/>
</dbReference>
<dbReference type="InterPro" id="IPR051269">
    <property type="entry name" value="Fe-S_cluster_ET"/>
</dbReference>
<accession>A0ABV1P071</accession>
<dbReference type="SUPFAM" id="SSF54862">
    <property type="entry name" value="4Fe-4S ferredoxins"/>
    <property type="match status" value="1"/>
</dbReference>
<evidence type="ECO:0000256" key="5">
    <source>
        <dbReference type="ARBA" id="ARBA00023004"/>
    </source>
</evidence>
<name>A0ABV1P071_9ACTN</name>
<keyword evidence="6 8" id="KW-0411">Iron-sulfur</keyword>
<keyword evidence="4 8" id="KW-0249">Electron transport</keyword>
<sequence>MKITVDYDRCEGIGMCESLAPHHFQLEDNGDLTVLQAEVAPEDVSDVEEAVASCPTGALRLQ</sequence>
<dbReference type="Pfam" id="PF13459">
    <property type="entry name" value="Fer4_15"/>
    <property type="match status" value="1"/>
</dbReference>
<evidence type="ECO:0000256" key="2">
    <source>
        <dbReference type="ARBA" id="ARBA00022448"/>
    </source>
</evidence>
<evidence type="ECO:0000256" key="1">
    <source>
        <dbReference type="ARBA" id="ARBA00001927"/>
    </source>
</evidence>
<dbReference type="InterPro" id="IPR001080">
    <property type="entry name" value="3Fe4S_ferredoxin"/>
</dbReference>
<dbReference type="Proteomes" id="UP001482520">
    <property type="component" value="Unassembled WGS sequence"/>
</dbReference>
<dbReference type="RefSeq" id="WP_056863279.1">
    <property type="nucleotide sequence ID" value="NZ_BAAAMM010000004.1"/>
</dbReference>
<keyword evidence="11" id="KW-1185">Reference proteome</keyword>
<proteinExistence type="predicted"/>
<evidence type="ECO:0000313" key="11">
    <source>
        <dbReference type="Proteomes" id="UP001482520"/>
    </source>
</evidence>
<keyword evidence="2 8" id="KW-0813">Transport</keyword>
<feature type="domain" description="4Fe-4S ferredoxin-type" evidence="9">
    <location>
        <begin position="1"/>
        <end position="29"/>
    </location>
</feature>
<evidence type="ECO:0000256" key="6">
    <source>
        <dbReference type="ARBA" id="ARBA00023014"/>
    </source>
</evidence>
<dbReference type="PRINTS" id="PR00352">
    <property type="entry name" value="3FE4SFRDOXIN"/>
</dbReference>
<comment type="function">
    <text evidence="8">Ferredoxins are iron-sulfur proteins that transfer electrons in a wide variety of metabolic reactions.</text>
</comment>
<comment type="cofactor">
    <cofactor evidence="1">
        <name>[3Fe-4S] cluster</name>
        <dbReference type="ChEBI" id="CHEBI:21137"/>
    </cofactor>
</comment>
<dbReference type="PROSITE" id="PS51379">
    <property type="entry name" value="4FE4S_FER_2"/>
    <property type="match status" value="1"/>
</dbReference>
<dbReference type="PANTHER" id="PTHR36923">
    <property type="entry name" value="FERREDOXIN"/>
    <property type="match status" value="1"/>
</dbReference>
<organism evidence="10 11">
    <name type="scientific">Nocardioides kribbensis</name>
    <dbReference type="NCBI Taxonomy" id="305517"/>
    <lineage>
        <taxon>Bacteria</taxon>
        <taxon>Bacillati</taxon>
        <taxon>Actinomycetota</taxon>
        <taxon>Actinomycetes</taxon>
        <taxon>Propionibacteriales</taxon>
        <taxon>Nocardioidaceae</taxon>
        <taxon>Nocardioides</taxon>
    </lineage>
</organism>
<keyword evidence="3 8" id="KW-0479">Metal-binding</keyword>
<evidence type="ECO:0000256" key="4">
    <source>
        <dbReference type="ARBA" id="ARBA00022982"/>
    </source>
</evidence>